<dbReference type="Proteomes" id="UP001152798">
    <property type="component" value="Chromosome 1"/>
</dbReference>
<gene>
    <name evidence="1" type="ORF">NEZAVI_LOCUS2228</name>
</gene>
<sequence length="81" mass="8957">MVIKGSTLTSAFYVFTGQEGRKEDDIITRGRRMSKAVTGKIIRCQEKECPSKIPDPEINPKGVSFPKRSLMDYSSGCGKTV</sequence>
<organism evidence="1 2">
    <name type="scientific">Nezara viridula</name>
    <name type="common">Southern green stink bug</name>
    <name type="synonym">Cimex viridulus</name>
    <dbReference type="NCBI Taxonomy" id="85310"/>
    <lineage>
        <taxon>Eukaryota</taxon>
        <taxon>Metazoa</taxon>
        <taxon>Ecdysozoa</taxon>
        <taxon>Arthropoda</taxon>
        <taxon>Hexapoda</taxon>
        <taxon>Insecta</taxon>
        <taxon>Pterygota</taxon>
        <taxon>Neoptera</taxon>
        <taxon>Paraneoptera</taxon>
        <taxon>Hemiptera</taxon>
        <taxon>Heteroptera</taxon>
        <taxon>Panheteroptera</taxon>
        <taxon>Pentatomomorpha</taxon>
        <taxon>Pentatomoidea</taxon>
        <taxon>Pentatomidae</taxon>
        <taxon>Pentatominae</taxon>
        <taxon>Nezara</taxon>
    </lineage>
</organism>
<evidence type="ECO:0000313" key="1">
    <source>
        <dbReference type="EMBL" id="CAH1391155.1"/>
    </source>
</evidence>
<dbReference type="AlphaFoldDB" id="A0A9P0H2J9"/>
<protein>
    <submittedName>
        <fullName evidence="1">Uncharacterized protein</fullName>
    </submittedName>
</protein>
<proteinExistence type="predicted"/>
<reference evidence="1" key="1">
    <citation type="submission" date="2022-01" db="EMBL/GenBank/DDBJ databases">
        <authorList>
            <person name="King R."/>
        </authorList>
    </citation>
    <scope>NUCLEOTIDE SEQUENCE</scope>
</reference>
<keyword evidence="2" id="KW-1185">Reference proteome</keyword>
<name>A0A9P0H2J9_NEZVI</name>
<dbReference type="EMBL" id="OV725077">
    <property type="protein sequence ID" value="CAH1391155.1"/>
    <property type="molecule type" value="Genomic_DNA"/>
</dbReference>
<evidence type="ECO:0000313" key="2">
    <source>
        <dbReference type="Proteomes" id="UP001152798"/>
    </source>
</evidence>
<accession>A0A9P0H2J9</accession>